<keyword evidence="5" id="KW-1185">Reference proteome</keyword>
<dbReference type="EMBL" id="CP020991">
    <property type="protein sequence ID" value="AUO18563.1"/>
    <property type="molecule type" value="Genomic_DNA"/>
</dbReference>
<dbReference type="GO" id="GO:0016491">
    <property type="term" value="F:oxidoreductase activity"/>
    <property type="evidence" value="ECO:0007669"/>
    <property type="project" value="UniProtKB-KW"/>
</dbReference>
<evidence type="ECO:0000259" key="3">
    <source>
        <dbReference type="Pfam" id="PF07992"/>
    </source>
</evidence>
<evidence type="ECO:0000256" key="1">
    <source>
        <dbReference type="ARBA" id="ARBA00022630"/>
    </source>
</evidence>
<dbReference type="OrthoDB" id="9806179at2"/>
<evidence type="ECO:0000313" key="4">
    <source>
        <dbReference type="EMBL" id="AUO18563.1"/>
    </source>
</evidence>
<sequence length="299" mass="31706">MYDVIIIGAGPAGISAGIYAVSRGRKTLILEKEEVGGVIGKVSTVTHYSGIIEQETGKTFADRLKKQAVQSGVEIKYEEVKNVKLTGDIKIVSTDTAEYQAPKIILANGTTPRKLGIPGESELAGKGIGTNAAIDGPSFSGKNIYVIGGADGAVKEAIYLAQFAKRLTIIHFENTLGCIAEFKNKIKQLPNISVLTNSRLKAVYGTNQIEKIDILSENDSKITTIEDEGCGIFIYAGSTPNTELYKELSLSDGYIPVNEKMETSINGVYAAGDICVKQVRQAATAVSDGAIAGINAAII</sequence>
<dbReference type="InterPro" id="IPR036188">
    <property type="entry name" value="FAD/NAD-bd_sf"/>
</dbReference>
<dbReference type="Pfam" id="PF07992">
    <property type="entry name" value="Pyr_redox_2"/>
    <property type="match status" value="1"/>
</dbReference>
<reference evidence="4 5" key="1">
    <citation type="submission" date="2017-04" db="EMBL/GenBank/DDBJ databases">
        <title>Monoglobus pectinilyticus 14 draft genome.</title>
        <authorList>
            <person name="Kim C."/>
            <person name="Rosendale D.I."/>
            <person name="Kelly W.J."/>
            <person name="Tannock G.W."/>
            <person name="Patchett M.L."/>
            <person name="Jordens J.Z."/>
        </authorList>
    </citation>
    <scope>NUCLEOTIDE SEQUENCE [LARGE SCALE GENOMIC DNA]</scope>
    <source>
        <strain evidence="4 5">14</strain>
    </source>
</reference>
<dbReference type="InterPro" id="IPR023753">
    <property type="entry name" value="FAD/NAD-binding_dom"/>
</dbReference>
<keyword evidence="2" id="KW-0560">Oxidoreductase</keyword>
<dbReference type="PANTHER" id="PTHR48105">
    <property type="entry name" value="THIOREDOXIN REDUCTASE 1-RELATED-RELATED"/>
    <property type="match status" value="1"/>
</dbReference>
<evidence type="ECO:0000256" key="2">
    <source>
        <dbReference type="ARBA" id="ARBA00023002"/>
    </source>
</evidence>
<evidence type="ECO:0000313" key="5">
    <source>
        <dbReference type="Proteomes" id="UP000235589"/>
    </source>
</evidence>
<dbReference type="SUPFAM" id="SSF51905">
    <property type="entry name" value="FAD/NAD(P)-binding domain"/>
    <property type="match status" value="2"/>
</dbReference>
<dbReference type="Gene3D" id="3.50.50.60">
    <property type="entry name" value="FAD/NAD(P)-binding domain"/>
    <property type="match status" value="2"/>
</dbReference>
<keyword evidence="1" id="KW-0285">Flavoprotein</keyword>
<dbReference type="RefSeq" id="WP_102364856.1">
    <property type="nucleotide sequence ID" value="NZ_CP020991.1"/>
</dbReference>
<dbReference type="AlphaFoldDB" id="A0A2K9NZV1"/>
<dbReference type="KEGG" id="mpec:B9O19_00379"/>
<dbReference type="Proteomes" id="UP000235589">
    <property type="component" value="Chromosome"/>
</dbReference>
<dbReference type="GeneID" id="98061807"/>
<accession>A0A2K9NZV1</accession>
<dbReference type="InterPro" id="IPR050097">
    <property type="entry name" value="Ferredoxin-NADP_redctase_2"/>
</dbReference>
<proteinExistence type="predicted"/>
<gene>
    <name evidence="4" type="ORF">B9O19_00379</name>
</gene>
<dbReference type="PRINTS" id="PR00469">
    <property type="entry name" value="PNDRDTASEII"/>
</dbReference>
<protein>
    <submittedName>
        <fullName evidence="4">Thioredoxin-disulfide reductase</fullName>
    </submittedName>
</protein>
<organism evidence="4 5">
    <name type="scientific">Monoglobus pectinilyticus</name>
    <dbReference type="NCBI Taxonomy" id="1981510"/>
    <lineage>
        <taxon>Bacteria</taxon>
        <taxon>Bacillati</taxon>
        <taxon>Bacillota</taxon>
        <taxon>Clostridia</taxon>
        <taxon>Monoglobales</taxon>
        <taxon>Monoglobaceae</taxon>
        <taxon>Monoglobus</taxon>
    </lineage>
</organism>
<dbReference type="PRINTS" id="PR00368">
    <property type="entry name" value="FADPNR"/>
</dbReference>
<name>A0A2K9NZV1_9FIRM</name>
<feature type="domain" description="FAD/NAD(P)-binding" evidence="3">
    <location>
        <begin position="2"/>
        <end position="289"/>
    </location>
</feature>